<feature type="region of interest" description="Disordered" evidence="1">
    <location>
        <begin position="1"/>
        <end position="26"/>
    </location>
</feature>
<keyword evidence="3" id="KW-1185">Reference proteome</keyword>
<feature type="compositionally biased region" description="Polar residues" evidence="1">
    <location>
        <begin position="15"/>
        <end position="24"/>
    </location>
</feature>
<feature type="non-terminal residue" evidence="2">
    <location>
        <position position="90"/>
    </location>
</feature>
<evidence type="ECO:0000313" key="2">
    <source>
        <dbReference type="EMBL" id="VEL27695.1"/>
    </source>
</evidence>
<evidence type="ECO:0000256" key="1">
    <source>
        <dbReference type="SAM" id="MobiDB-lite"/>
    </source>
</evidence>
<proteinExistence type="predicted"/>
<accession>A0A3S5AT15</accession>
<dbReference type="Proteomes" id="UP000784294">
    <property type="component" value="Unassembled WGS sequence"/>
</dbReference>
<name>A0A3S5AT15_9PLAT</name>
<feature type="compositionally biased region" description="Acidic residues" evidence="1">
    <location>
        <begin position="1"/>
        <end position="14"/>
    </location>
</feature>
<protein>
    <submittedName>
        <fullName evidence="2">Uncharacterized protein</fullName>
    </submittedName>
</protein>
<evidence type="ECO:0000313" key="3">
    <source>
        <dbReference type="Proteomes" id="UP000784294"/>
    </source>
</evidence>
<comment type="caution">
    <text evidence="2">The sequence shown here is derived from an EMBL/GenBank/DDBJ whole genome shotgun (WGS) entry which is preliminary data.</text>
</comment>
<dbReference type="AlphaFoldDB" id="A0A3S5AT15"/>
<sequence>MASLTDDADYDAGETSENVSSPQDGKTHGTGFTCLFDEFVAWCGEWQNSLMCREIDFTCLFDEFVSWCGEWQDDDADYDAGETFENVSSP</sequence>
<organism evidence="2 3">
    <name type="scientific">Protopolystoma xenopodis</name>
    <dbReference type="NCBI Taxonomy" id="117903"/>
    <lineage>
        <taxon>Eukaryota</taxon>
        <taxon>Metazoa</taxon>
        <taxon>Spiralia</taxon>
        <taxon>Lophotrochozoa</taxon>
        <taxon>Platyhelminthes</taxon>
        <taxon>Monogenea</taxon>
        <taxon>Polyopisthocotylea</taxon>
        <taxon>Polystomatidea</taxon>
        <taxon>Polystomatidae</taxon>
        <taxon>Protopolystoma</taxon>
    </lineage>
</organism>
<reference evidence="2" key="1">
    <citation type="submission" date="2018-11" db="EMBL/GenBank/DDBJ databases">
        <authorList>
            <consortium name="Pathogen Informatics"/>
        </authorList>
    </citation>
    <scope>NUCLEOTIDE SEQUENCE</scope>
</reference>
<dbReference type="EMBL" id="CAAALY010089118">
    <property type="protein sequence ID" value="VEL27695.1"/>
    <property type="molecule type" value="Genomic_DNA"/>
</dbReference>
<gene>
    <name evidence="2" type="ORF">PXEA_LOCUS21135</name>
</gene>